<keyword evidence="1" id="KW-1133">Transmembrane helix</keyword>
<dbReference type="EMBL" id="JXIQ01000075">
    <property type="protein sequence ID" value="KIY22284.1"/>
    <property type="molecule type" value="Genomic_DNA"/>
</dbReference>
<proteinExistence type="predicted"/>
<feature type="transmembrane region" description="Helical" evidence="1">
    <location>
        <begin position="38"/>
        <end position="65"/>
    </location>
</feature>
<evidence type="ECO:0000313" key="3">
    <source>
        <dbReference type="Proteomes" id="UP000032512"/>
    </source>
</evidence>
<protein>
    <submittedName>
        <fullName evidence="2">Uncharacterized protein</fullName>
    </submittedName>
</protein>
<sequence length="86" mass="10299">MFGKKEASPSMEGWLFIYWFITAEKNRKGKRWLEFSRIHAFITFVSIAFMLFINCLSTFDTLLLWQIAKKFYHIFNHAVSSIWLVV</sequence>
<accession>A0A0D6Z927</accession>
<dbReference type="Proteomes" id="UP000032512">
    <property type="component" value="Unassembled WGS sequence"/>
</dbReference>
<organism evidence="2 3">
    <name type="scientific">Mesobacillus subterraneus</name>
    <dbReference type="NCBI Taxonomy" id="285983"/>
    <lineage>
        <taxon>Bacteria</taxon>
        <taxon>Bacillati</taxon>
        <taxon>Bacillota</taxon>
        <taxon>Bacilli</taxon>
        <taxon>Bacillales</taxon>
        <taxon>Bacillaceae</taxon>
        <taxon>Mesobacillus</taxon>
    </lineage>
</organism>
<comment type="caution">
    <text evidence="2">The sequence shown here is derived from an EMBL/GenBank/DDBJ whole genome shotgun (WGS) entry which is preliminary data.</text>
</comment>
<reference evidence="2 3" key="1">
    <citation type="submission" date="2015-01" db="EMBL/GenBank/DDBJ databases">
        <title>Draft genome sequences of the supercritical CO2 tolerant bacteria Bacillus subterraneus MITOT1 and Bacillus cereus MIT0214.</title>
        <authorList>
            <person name="Peet K.C."/>
            <person name="Thompson J.R."/>
        </authorList>
    </citation>
    <scope>NUCLEOTIDE SEQUENCE [LARGE SCALE GENOMIC DNA]</scope>
    <source>
        <strain evidence="2 3">MITOT1</strain>
    </source>
</reference>
<keyword evidence="1" id="KW-0472">Membrane</keyword>
<evidence type="ECO:0000256" key="1">
    <source>
        <dbReference type="SAM" id="Phobius"/>
    </source>
</evidence>
<evidence type="ECO:0000313" key="2">
    <source>
        <dbReference type="EMBL" id="KIY22284.1"/>
    </source>
</evidence>
<name>A0A0D6Z927_9BACI</name>
<keyword evidence="1" id="KW-0812">Transmembrane</keyword>
<dbReference type="AlphaFoldDB" id="A0A0D6Z927"/>
<keyword evidence="3" id="KW-1185">Reference proteome</keyword>
<gene>
    <name evidence="2" type="ORF">UB32_09345</name>
</gene>